<feature type="transmembrane region" description="Helical" evidence="7">
    <location>
        <begin position="20"/>
        <end position="45"/>
    </location>
</feature>
<evidence type="ECO:0000256" key="1">
    <source>
        <dbReference type="ARBA" id="ARBA00004651"/>
    </source>
</evidence>
<evidence type="ECO:0000256" key="6">
    <source>
        <dbReference type="ARBA" id="ARBA00023136"/>
    </source>
</evidence>
<dbReference type="EMBL" id="FNWL01000004">
    <property type="protein sequence ID" value="SEH17384.1"/>
    <property type="molecule type" value="Genomic_DNA"/>
</dbReference>
<dbReference type="Gene3D" id="1.10.3720.10">
    <property type="entry name" value="MetI-like"/>
    <property type="match status" value="1"/>
</dbReference>
<protein>
    <submittedName>
        <fullName evidence="9">Phosphonate transport system permease protein</fullName>
    </submittedName>
</protein>
<dbReference type="InterPro" id="IPR000515">
    <property type="entry name" value="MetI-like"/>
</dbReference>
<dbReference type="GO" id="GO:0005886">
    <property type="term" value="C:plasma membrane"/>
    <property type="evidence" value="ECO:0007669"/>
    <property type="project" value="UniProtKB-SubCell"/>
</dbReference>
<evidence type="ECO:0000313" key="9">
    <source>
        <dbReference type="EMBL" id="SEH17384.1"/>
    </source>
</evidence>
<dbReference type="InterPro" id="IPR005769">
    <property type="entry name" value="PhnE/PtxC"/>
</dbReference>
<evidence type="ECO:0000259" key="8">
    <source>
        <dbReference type="PROSITE" id="PS50928"/>
    </source>
</evidence>
<comment type="similarity">
    <text evidence="7">Belongs to the binding-protein-dependent transport system permease family.</text>
</comment>
<keyword evidence="6 7" id="KW-0472">Membrane</keyword>
<reference evidence="10" key="1">
    <citation type="submission" date="2016-10" db="EMBL/GenBank/DDBJ databases">
        <authorList>
            <person name="Varghese N."/>
            <person name="Submissions S."/>
        </authorList>
    </citation>
    <scope>NUCLEOTIDE SEQUENCE [LARGE SCALE GENOMIC DNA]</scope>
    <source>
        <strain evidence="10">CGMCC 1.8981</strain>
    </source>
</reference>
<feature type="domain" description="ABC transmembrane type-1" evidence="8">
    <location>
        <begin position="80"/>
        <end position="262"/>
    </location>
</feature>
<name>A0A1H6G5X4_9EURY</name>
<dbReference type="GO" id="GO:0015416">
    <property type="term" value="F:ABC-type phosphonate transporter activity"/>
    <property type="evidence" value="ECO:0007669"/>
    <property type="project" value="InterPro"/>
</dbReference>
<dbReference type="CDD" id="cd06261">
    <property type="entry name" value="TM_PBP2"/>
    <property type="match status" value="1"/>
</dbReference>
<evidence type="ECO:0000256" key="5">
    <source>
        <dbReference type="ARBA" id="ARBA00022989"/>
    </source>
</evidence>
<dbReference type="AlphaFoldDB" id="A0A1H6G5X4"/>
<dbReference type="Proteomes" id="UP000199112">
    <property type="component" value="Unassembled WGS sequence"/>
</dbReference>
<feature type="transmembrane region" description="Helical" evidence="7">
    <location>
        <begin position="189"/>
        <end position="210"/>
    </location>
</feature>
<dbReference type="PANTHER" id="PTHR30043:SF1">
    <property type="entry name" value="ABC TRANSPORT SYSTEM PERMEASE PROTEIN P69"/>
    <property type="match status" value="1"/>
</dbReference>
<organism evidence="9 10">
    <name type="scientific">Natronorubrum sediminis</name>
    <dbReference type="NCBI Taxonomy" id="640943"/>
    <lineage>
        <taxon>Archaea</taxon>
        <taxon>Methanobacteriati</taxon>
        <taxon>Methanobacteriota</taxon>
        <taxon>Stenosarchaea group</taxon>
        <taxon>Halobacteria</taxon>
        <taxon>Halobacteriales</taxon>
        <taxon>Natrialbaceae</taxon>
        <taxon>Natronorubrum</taxon>
    </lineage>
</organism>
<evidence type="ECO:0000256" key="4">
    <source>
        <dbReference type="ARBA" id="ARBA00022692"/>
    </source>
</evidence>
<proteinExistence type="inferred from homology"/>
<dbReference type="OrthoDB" id="252910at2157"/>
<gene>
    <name evidence="9" type="ORF">SAMN04487967_3138</name>
</gene>
<dbReference type="InterPro" id="IPR035906">
    <property type="entry name" value="MetI-like_sf"/>
</dbReference>
<sequence length="295" mass="32337">MSTDSTLERRLEKIKLTRRIRWVTYAFLAVAFAAAFYGSLLLVNFSVGDLVNQMPTFIDRVQQYNPNWEFISEANLFRESGITLAIGFAGTVMGIPFALLLGVLGSGRVMPFPFNFLFRTIMGISRAIPALIWFLIFVPLAGLTAVTATIAIAVSTVGNLGRLFTDELEEVKTGPIEAMETTGASRSQTVVFGMLSQVKTSFIAWTLYIFEVNVRQAVTLGLLGGGGIGYIIQARQGMRAYGDMMAGIVVVLVLIVLVEMASQQLRSYLRDDEEADGLVELVLGLPQRMAESVLK</sequence>
<keyword evidence="4 7" id="KW-0812">Transmembrane</keyword>
<feature type="transmembrane region" description="Helical" evidence="7">
    <location>
        <begin position="240"/>
        <end position="261"/>
    </location>
</feature>
<dbReference type="PANTHER" id="PTHR30043">
    <property type="entry name" value="PHOSPHONATES TRANSPORT SYSTEM PERMEASE PROTEIN"/>
    <property type="match status" value="1"/>
</dbReference>
<feature type="transmembrane region" description="Helical" evidence="7">
    <location>
        <begin position="82"/>
        <end position="106"/>
    </location>
</feature>
<keyword evidence="10" id="KW-1185">Reference proteome</keyword>
<evidence type="ECO:0000313" key="10">
    <source>
        <dbReference type="Proteomes" id="UP000199112"/>
    </source>
</evidence>
<keyword evidence="5 7" id="KW-1133">Transmembrane helix</keyword>
<dbReference type="NCBIfam" id="TIGR01097">
    <property type="entry name" value="PhnE"/>
    <property type="match status" value="1"/>
</dbReference>
<dbReference type="SUPFAM" id="SSF161098">
    <property type="entry name" value="MetI-like"/>
    <property type="match status" value="1"/>
</dbReference>
<dbReference type="RefSeq" id="WP_090507912.1">
    <property type="nucleotide sequence ID" value="NZ_FNWL01000004.1"/>
</dbReference>
<dbReference type="PROSITE" id="PS50928">
    <property type="entry name" value="ABC_TM1"/>
    <property type="match status" value="1"/>
</dbReference>
<keyword evidence="3" id="KW-1003">Cell membrane</keyword>
<feature type="transmembrane region" description="Helical" evidence="7">
    <location>
        <begin position="127"/>
        <end position="154"/>
    </location>
</feature>
<accession>A0A1H6G5X4</accession>
<evidence type="ECO:0000256" key="2">
    <source>
        <dbReference type="ARBA" id="ARBA00022448"/>
    </source>
</evidence>
<evidence type="ECO:0000256" key="3">
    <source>
        <dbReference type="ARBA" id="ARBA00022475"/>
    </source>
</evidence>
<keyword evidence="2 7" id="KW-0813">Transport</keyword>
<feature type="transmembrane region" description="Helical" evidence="7">
    <location>
        <begin position="217"/>
        <end position="234"/>
    </location>
</feature>
<dbReference type="Pfam" id="PF00528">
    <property type="entry name" value="BPD_transp_1"/>
    <property type="match status" value="1"/>
</dbReference>
<comment type="subcellular location">
    <subcellularLocation>
        <location evidence="1 7">Cell membrane</location>
        <topology evidence="1 7">Multi-pass membrane protein</topology>
    </subcellularLocation>
</comment>
<evidence type="ECO:0000256" key="7">
    <source>
        <dbReference type="RuleBase" id="RU363032"/>
    </source>
</evidence>